<reference evidence="2 5" key="2">
    <citation type="submission" date="2020-04" db="EMBL/GenBank/DDBJ databases">
        <authorList>
            <person name="De Canck E."/>
        </authorList>
    </citation>
    <scope>NUCLEOTIDE SEQUENCE [LARGE SCALE GENOMIC DNA]</scope>
    <source>
        <strain evidence="2 5">LMG 27174</strain>
    </source>
</reference>
<evidence type="ECO:0000256" key="1">
    <source>
        <dbReference type="SAM" id="SignalP"/>
    </source>
</evidence>
<feature type="signal peptide" evidence="1">
    <location>
        <begin position="1"/>
        <end position="32"/>
    </location>
</feature>
<dbReference type="CDD" id="cd19608">
    <property type="entry name" value="GH113_mannanase-like"/>
    <property type="match status" value="1"/>
</dbReference>
<feature type="chain" id="PRO_5044384131" evidence="1">
    <location>
        <begin position="33"/>
        <end position="358"/>
    </location>
</feature>
<proteinExistence type="predicted"/>
<dbReference type="SUPFAM" id="SSF51445">
    <property type="entry name" value="(Trans)glycosidases"/>
    <property type="match status" value="1"/>
</dbReference>
<evidence type="ECO:0000313" key="3">
    <source>
        <dbReference type="EMBL" id="PMS21932.1"/>
    </source>
</evidence>
<dbReference type="Gene3D" id="3.20.20.80">
    <property type="entry name" value="Glycosidases"/>
    <property type="match status" value="1"/>
</dbReference>
<dbReference type="EMBL" id="CADIJZ010000039">
    <property type="protein sequence ID" value="CAB3739019.1"/>
    <property type="molecule type" value="Genomic_DNA"/>
</dbReference>
<accession>A0A2N7VXP4</accession>
<dbReference type="Pfam" id="PF22612">
    <property type="entry name" value="GH113"/>
    <property type="match status" value="1"/>
</dbReference>
<dbReference type="InterPro" id="IPR055151">
    <property type="entry name" value="GH113"/>
</dbReference>
<dbReference type="Proteomes" id="UP000235659">
    <property type="component" value="Unassembled WGS sequence"/>
</dbReference>
<dbReference type="Proteomes" id="UP000494205">
    <property type="component" value="Unassembled WGS sequence"/>
</dbReference>
<dbReference type="AlphaFoldDB" id="A0A2N7VXP4"/>
<protein>
    <submittedName>
        <fullName evidence="3">Glycosidase-like protein</fullName>
    </submittedName>
</protein>
<evidence type="ECO:0000313" key="5">
    <source>
        <dbReference type="Proteomes" id="UP000494205"/>
    </source>
</evidence>
<evidence type="ECO:0000313" key="2">
    <source>
        <dbReference type="EMBL" id="CAB3739019.1"/>
    </source>
</evidence>
<keyword evidence="1" id="KW-0732">Signal</keyword>
<organism evidence="2 5">
    <name type="scientific">Paraburkholderia rhynchosiae</name>
    <dbReference type="NCBI Taxonomy" id="487049"/>
    <lineage>
        <taxon>Bacteria</taxon>
        <taxon>Pseudomonadati</taxon>
        <taxon>Pseudomonadota</taxon>
        <taxon>Betaproteobacteria</taxon>
        <taxon>Burkholderiales</taxon>
        <taxon>Burkholderiaceae</taxon>
        <taxon>Paraburkholderia</taxon>
    </lineage>
</organism>
<gene>
    <name evidence="3" type="ORF">C0Z16_33330</name>
    <name evidence="2" type="ORF">LMG27174_06515</name>
</gene>
<keyword evidence="4" id="KW-1185">Reference proteome</keyword>
<name>A0A2N7VXP4_9BURK</name>
<dbReference type="InterPro" id="IPR017853">
    <property type="entry name" value="GH"/>
</dbReference>
<dbReference type="EMBL" id="PNXY01000045">
    <property type="protein sequence ID" value="PMS21932.1"/>
    <property type="molecule type" value="Genomic_DNA"/>
</dbReference>
<evidence type="ECO:0000313" key="4">
    <source>
        <dbReference type="Proteomes" id="UP000235659"/>
    </source>
</evidence>
<sequence>MPSAFHRSTPRTRVARTALSLVLATLPTISTATGHGTTACGVPMHGFNLVQDKQAQFGSAQALTSMRRMRDTGANTVALIPFLWQPHPDSREIGRGVDMSDAQLADGIRAAHRLGLKVIVKPQVWIPGSWAGAVRMNTDADWNAWFDGYARALNAIAAVAAREHAEGLVVGTELDESAARPEWRALIARIRRVFHGELSYAAHNVDGAQRVTFWPLLDSVGVTLYPVLGADDDPAQWTRVMHETSEHLRALARRTGKPVLIAEIGLRSAAGAAAKPWESAEERVAAPDEALQSRVLEHWLDALDEPAVRTVLMWRWISDPDAGGEKDTDFTVQRKQAERMLSSRWRRCGAAPVSETAP</sequence>
<reference evidence="3 4" key="1">
    <citation type="submission" date="2018-01" db="EMBL/GenBank/DDBJ databases">
        <title>Whole genome analyses suggest that Burkholderia sensu lato contains two further novel genera in the rhizoxinica-symbiotica group Mycetohabitans gen. nov., and Trinickia gen. nov.: implications for the evolution of diazotrophy and nodulation in the Burkholderiaceae.</title>
        <authorList>
            <person name="Estrada-de los Santos P."/>
            <person name="Palmer M."/>
            <person name="Chavez-Ramirez B."/>
            <person name="Beukes C."/>
            <person name="Steenkamp E.T."/>
            <person name="Hirsch A.M."/>
            <person name="Manyaka P."/>
            <person name="Maluk M."/>
            <person name="Lafos M."/>
            <person name="Crook M."/>
            <person name="Gross E."/>
            <person name="Simon M.F."/>
            <person name="Bueno dos Reis Junior F."/>
            <person name="Poole P.S."/>
            <person name="Venter S.N."/>
            <person name="James E.K."/>
        </authorList>
    </citation>
    <scope>NUCLEOTIDE SEQUENCE [LARGE SCALE GENOMIC DNA]</scope>
    <source>
        <strain evidence="3 4">WSM 3937</strain>
    </source>
</reference>